<name>A0A8S2F3T2_9BILA</name>
<organism evidence="2 4">
    <name type="scientific">Didymodactylos carnosus</name>
    <dbReference type="NCBI Taxonomy" id="1234261"/>
    <lineage>
        <taxon>Eukaryota</taxon>
        <taxon>Metazoa</taxon>
        <taxon>Spiralia</taxon>
        <taxon>Gnathifera</taxon>
        <taxon>Rotifera</taxon>
        <taxon>Eurotatoria</taxon>
        <taxon>Bdelloidea</taxon>
        <taxon>Philodinida</taxon>
        <taxon>Philodinidae</taxon>
        <taxon>Didymodactylos</taxon>
    </lineage>
</organism>
<protein>
    <submittedName>
        <fullName evidence="2">Uncharacterized protein</fullName>
    </submittedName>
</protein>
<proteinExistence type="predicted"/>
<evidence type="ECO:0000313" key="4">
    <source>
        <dbReference type="Proteomes" id="UP000677228"/>
    </source>
</evidence>
<gene>
    <name evidence="2" type="ORF">OVA965_LOCUS30519</name>
    <name evidence="3" type="ORF">TMI583_LOCUS31322</name>
</gene>
<feature type="non-terminal residue" evidence="2">
    <location>
        <position position="1"/>
    </location>
</feature>
<sequence length="115" mass="11566">MRALDCLTNICVSYIMVDVSLQLHSVLGLGTNTAKTAVSTNGPGATTATGATGTSGADGSSGGTSSTTSAAQTTPLLPTSIATSTVTTSQQETTVVSTVTSIRKLCFALNMNMRM</sequence>
<reference evidence="2" key="1">
    <citation type="submission" date="2021-02" db="EMBL/GenBank/DDBJ databases">
        <authorList>
            <person name="Nowell W R."/>
        </authorList>
    </citation>
    <scope>NUCLEOTIDE SEQUENCE</scope>
</reference>
<dbReference type="Proteomes" id="UP000682733">
    <property type="component" value="Unassembled WGS sequence"/>
</dbReference>
<dbReference type="EMBL" id="CAJNOK010022233">
    <property type="protein sequence ID" value="CAF1344876.1"/>
    <property type="molecule type" value="Genomic_DNA"/>
</dbReference>
<feature type="compositionally biased region" description="Low complexity" evidence="1">
    <location>
        <begin position="39"/>
        <end position="74"/>
    </location>
</feature>
<dbReference type="Proteomes" id="UP000677228">
    <property type="component" value="Unassembled WGS sequence"/>
</dbReference>
<feature type="region of interest" description="Disordered" evidence="1">
    <location>
        <begin position="37"/>
        <end position="75"/>
    </location>
</feature>
<evidence type="ECO:0000256" key="1">
    <source>
        <dbReference type="SAM" id="MobiDB-lite"/>
    </source>
</evidence>
<comment type="caution">
    <text evidence="2">The sequence shown here is derived from an EMBL/GenBank/DDBJ whole genome shotgun (WGS) entry which is preliminary data.</text>
</comment>
<dbReference type="EMBL" id="CAJOBA010043863">
    <property type="protein sequence ID" value="CAF4155834.1"/>
    <property type="molecule type" value="Genomic_DNA"/>
</dbReference>
<evidence type="ECO:0000313" key="3">
    <source>
        <dbReference type="EMBL" id="CAF4155834.1"/>
    </source>
</evidence>
<dbReference type="AlphaFoldDB" id="A0A8S2F3T2"/>
<evidence type="ECO:0000313" key="2">
    <source>
        <dbReference type="EMBL" id="CAF1344876.1"/>
    </source>
</evidence>
<accession>A0A8S2F3T2</accession>